<feature type="compositionally biased region" description="Low complexity" evidence="4">
    <location>
        <begin position="269"/>
        <end position="288"/>
    </location>
</feature>
<dbReference type="STRING" id="698492.A0A0E9NS70"/>
<protein>
    <submittedName>
        <fullName evidence="5">Uncharacterized protein</fullName>
    </submittedName>
</protein>
<dbReference type="EMBL" id="BACD03000076">
    <property type="protein sequence ID" value="GAO52618.1"/>
    <property type="molecule type" value="Genomic_DNA"/>
</dbReference>
<dbReference type="GO" id="GO:0000445">
    <property type="term" value="C:THO complex part of transcription export complex"/>
    <property type="evidence" value="ECO:0007669"/>
    <property type="project" value="InterPro"/>
</dbReference>
<comment type="caution">
    <text evidence="5">The sequence shown here is derived from an EMBL/GenBank/DDBJ whole genome shotgun (WGS) entry which is preliminary data.</text>
</comment>
<dbReference type="OMA" id="QFLHNAN"/>
<keyword evidence="3" id="KW-0175">Coiled coil</keyword>
<name>A0A0E9NS70_SAICN</name>
<evidence type="ECO:0000256" key="2">
    <source>
        <dbReference type="ARBA" id="ARBA00023242"/>
    </source>
</evidence>
<evidence type="ECO:0000313" key="5">
    <source>
        <dbReference type="EMBL" id="GAO52618.1"/>
    </source>
</evidence>
<dbReference type="Pfam" id="PF05615">
    <property type="entry name" value="THOC7"/>
    <property type="match status" value="1"/>
</dbReference>
<reference evidence="5 6" key="3">
    <citation type="journal article" date="2015" name="Genome Announc.">
        <title>Draft Genome Sequence of the Archiascomycetous Yeast Saitoella complicata.</title>
        <authorList>
            <person name="Yamauchi K."/>
            <person name="Kondo S."/>
            <person name="Hamamoto M."/>
            <person name="Takahashi Y."/>
            <person name="Ogura Y."/>
            <person name="Hayashi T."/>
            <person name="Nishida H."/>
        </authorList>
    </citation>
    <scope>NUCLEOTIDE SEQUENCE [LARGE SCALE GENOMIC DNA]</scope>
    <source>
        <strain evidence="5 6">NRRL Y-17804</strain>
    </source>
</reference>
<dbReference type="GO" id="GO:0006397">
    <property type="term" value="P:mRNA processing"/>
    <property type="evidence" value="ECO:0007669"/>
    <property type="project" value="InterPro"/>
</dbReference>
<keyword evidence="2" id="KW-0539">Nucleus</keyword>
<evidence type="ECO:0000313" key="6">
    <source>
        <dbReference type="Proteomes" id="UP000033140"/>
    </source>
</evidence>
<reference evidence="5 6" key="2">
    <citation type="journal article" date="2014" name="J. Gen. Appl. Microbiol.">
        <title>The early diverging ascomycetous budding yeast Saitoella complicata has three histone deacetylases belonging to the Clr6, Hos2, and Rpd3 lineages.</title>
        <authorList>
            <person name="Nishida H."/>
            <person name="Matsumoto T."/>
            <person name="Kondo S."/>
            <person name="Hamamoto M."/>
            <person name="Yoshikawa H."/>
        </authorList>
    </citation>
    <scope>NUCLEOTIDE SEQUENCE [LARGE SCALE GENOMIC DNA]</scope>
    <source>
        <strain evidence="5 6">NRRL Y-17804</strain>
    </source>
</reference>
<dbReference type="Proteomes" id="UP000033140">
    <property type="component" value="Unassembled WGS sequence"/>
</dbReference>
<dbReference type="AlphaFoldDB" id="A0A0E9NS70"/>
<evidence type="ECO:0000256" key="1">
    <source>
        <dbReference type="ARBA" id="ARBA00004123"/>
    </source>
</evidence>
<accession>A0A0E9NS70</accession>
<organism evidence="5 6">
    <name type="scientific">Saitoella complicata (strain BCRC 22490 / CBS 7301 / JCM 7358 / NBRC 10748 / NRRL Y-17804)</name>
    <dbReference type="NCBI Taxonomy" id="698492"/>
    <lineage>
        <taxon>Eukaryota</taxon>
        <taxon>Fungi</taxon>
        <taxon>Dikarya</taxon>
        <taxon>Ascomycota</taxon>
        <taxon>Taphrinomycotina</taxon>
        <taxon>Taphrinomycotina incertae sedis</taxon>
        <taxon>Saitoella</taxon>
    </lineage>
</organism>
<proteinExistence type="predicted"/>
<keyword evidence="6" id="KW-1185">Reference proteome</keyword>
<gene>
    <name evidence="5" type="ORF">G7K_6691-t1</name>
</gene>
<dbReference type="InterPro" id="IPR008501">
    <property type="entry name" value="THOC7/Mft1"/>
</dbReference>
<feature type="compositionally biased region" description="Basic and acidic residues" evidence="4">
    <location>
        <begin position="289"/>
        <end position="307"/>
    </location>
</feature>
<feature type="coiled-coil region" evidence="3">
    <location>
        <begin position="196"/>
        <end position="223"/>
    </location>
</feature>
<feature type="region of interest" description="Disordered" evidence="4">
    <location>
        <begin position="247"/>
        <end position="336"/>
    </location>
</feature>
<evidence type="ECO:0000256" key="3">
    <source>
        <dbReference type="SAM" id="Coils"/>
    </source>
</evidence>
<feature type="compositionally biased region" description="Acidic residues" evidence="4">
    <location>
        <begin position="251"/>
        <end position="266"/>
    </location>
</feature>
<reference evidence="5 6" key="1">
    <citation type="journal article" date="2011" name="J. Gen. Appl. Microbiol.">
        <title>Draft genome sequencing of the enigmatic yeast Saitoella complicata.</title>
        <authorList>
            <person name="Nishida H."/>
            <person name="Hamamoto M."/>
            <person name="Sugiyama J."/>
        </authorList>
    </citation>
    <scope>NUCLEOTIDE SEQUENCE [LARGE SCALE GENOMIC DNA]</scope>
    <source>
        <strain evidence="5 6">NRRL Y-17804</strain>
    </source>
</reference>
<evidence type="ECO:0000256" key="4">
    <source>
        <dbReference type="SAM" id="MobiDB-lite"/>
    </source>
</evidence>
<sequence length="336" mass="37792">MSSAGRTAAWMAVYKRLLRFVVVRMFLSYLITSRVPALAGAPTDMHQLQLLKVIHHHHITTMSLKLPVSEEDVIIKSRLAVEERPLKRIVKQVGKITSLTELPTGEELDALREELDLEFSSFSNTIFRQQVLRTANEREVARYEAEKLSIQQSVTQTQTQITQSRFALSHALQSRAQKISYDNLARTILSRHPKSRSEINEAISELEREISELEQEREGYAETWQRRKEQFTNVEAGLEGMRRVIQGEPEGSAEEEGDRESDEVDMVDTPRGATSGTGTPSGTHAPSPSRDRERERERERTVEKSKEGTPNSGSGDTAEPGQTEEGQGGGDEMDMS</sequence>
<comment type="subcellular location">
    <subcellularLocation>
        <location evidence="1">Nucleus</location>
    </subcellularLocation>
</comment>